<dbReference type="Proteomes" id="UP001385499">
    <property type="component" value="Unassembled WGS sequence"/>
</dbReference>
<dbReference type="InterPro" id="IPR001303">
    <property type="entry name" value="Aldolase_II/adducin_N"/>
</dbReference>
<dbReference type="RefSeq" id="WP_340273965.1">
    <property type="nucleotide sequence ID" value="NZ_JBAKIA010000005.1"/>
</dbReference>
<dbReference type="PANTHER" id="PTHR22789">
    <property type="entry name" value="FUCULOSE PHOSPHATE ALDOLASE"/>
    <property type="match status" value="1"/>
</dbReference>
<dbReference type="InterPro" id="IPR036409">
    <property type="entry name" value="Aldolase_II/adducin_N_sf"/>
</dbReference>
<dbReference type="SUPFAM" id="SSF53639">
    <property type="entry name" value="AraD/HMP-PK domain-like"/>
    <property type="match status" value="1"/>
</dbReference>
<dbReference type="EMBL" id="JBAKIA010000005">
    <property type="protein sequence ID" value="MEJ8474226.1"/>
    <property type="molecule type" value="Genomic_DNA"/>
</dbReference>
<dbReference type="SMART" id="SM01007">
    <property type="entry name" value="Aldolase_II"/>
    <property type="match status" value="1"/>
</dbReference>
<evidence type="ECO:0000259" key="3">
    <source>
        <dbReference type="SMART" id="SM01007"/>
    </source>
</evidence>
<keyword evidence="1" id="KW-0479">Metal-binding</keyword>
<reference evidence="4 5" key="1">
    <citation type="submission" date="2024-02" db="EMBL/GenBank/DDBJ databases">
        <title>Roseibium algae sp. nov., isolated from marine alga (Grateloupia sp.), showing potential in myo-inositol conversion.</title>
        <authorList>
            <person name="Wang Y."/>
        </authorList>
    </citation>
    <scope>NUCLEOTIDE SEQUENCE [LARGE SCALE GENOMIC DNA]</scope>
    <source>
        <strain evidence="4 5">H3510</strain>
    </source>
</reference>
<dbReference type="Pfam" id="PF00596">
    <property type="entry name" value="Aldolase_II"/>
    <property type="match status" value="1"/>
</dbReference>
<proteinExistence type="predicted"/>
<keyword evidence="5" id="KW-1185">Reference proteome</keyword>
<evidence type="ECO:0000256" key="2">
    <source>
        <dbReference type="ARBA" id="ARBA00023239"/>
    </source>
</evidence>
<dbReference type="PANTHER" id="PTHR22789:SF0">
    <property type="entry name" value="3-OXO-TETRONATE 4-PHOSPHATE DECARBOXYLASE-RELATED"/>
    <property type="match status" value="1"/>
</dbReference>
<feature type="domain" description="Class II aldolase/adducin N-terminal" evidence="3">
    <location>
        <begin position="10"/>
        <end position="187"/>
    </location>
</feature>
<protein>
    <submittedName>
        <fullName evidence="4">Class II aldolase/adducin family protein</fullName>
    </submittedName>
</protein>
<name>A0ABU8TKG8_9HYPH</name>
<comment type="caution">
    <text evidence="4">The sequence shown here is derived from an EMBL/GenBank/DDBJ whole genome shotgun (WGS) entry which is preliminary data.</text>
</comment>
<organism evidence="4 5">
    <name type="scientific">Roseibium algae</name>
    <dbReference type="NCBI Taxonomy" id="3123038"/>
    <lineage>
        <taxon>Bacteria</taxon>
        <taxon>Pseudomonadati</taxon>
        <taxon>Pseudomonadota</taxon>
        <taxon>Alphaproteobacteria</taxon>
        <taxon>Hyphomicrobiales</taxon>
        <taxon>Stappiaceae</taxon>
        <taxon>Roseibium</taxon>
    </lineage>
</organism>
<keyword evidence="2" id="KW-0456">Lyase</keyword>
<dbReference type="Gene3D" id="3.40.225.10">
    <property type="entry name" value="Class II aldolase/adducin N-terminal domain"/>
    <property type="match status" value="1"/>
</dbReference>
<evidence type="ECO:0000313" key="5">
    <source>
        <dbReference type="Proteomes" id="UP001385499"/>
    </source>
</evidence>
<evidence type="ECO:0000256" key="1">
    <source>
        <dbReference type="ARBA" id="ARBA00022723"/>
    </source>
</evidence>
<dbReference type="InterPro" id="IPR050197">
    <property type="entry name" value="Aldolase_class_II_sugar_metab"/>
</dbReference>
<accession>A0ABU8TKG8</accession>
<sequence length="224" mass="24536">MKKAELALRQELIACCQEMNTNGLNQGTSGNISARFEDRMLISPSATPYDQMEPEMIASVDLNDASGAWEGPLKPSTEWRFHHALLRERKDAEAVVHAHPTYCTTLAMARKEIPSCHYMIAAFGSTNVRCAGYATFGTEELSKLAIEAIEDRTACLLANHGMIAVGESLAKAMWRAVELETIARQYYLSLQIGGPVLLSEADIADTMNSFSGYGLQDAKGKKKS</sequence>
<evidence type="ECO:0000313" key="4">
    <source>
        <dbReference type="EMBL" id="MEJ8474226.1"/>
    </source>
</evidence>
<gene>
    <name evidence="4" type="ORF">V6575_08990</name>
</gene>